<comment type="caution">
    <text evidence="1">The sequence shown here is derived from an EMBL/GenBank/DDBJ whole genome shotgun (WGS) entry which is preliminary data.</text>
</comment>
<organism evidence="1 2">
    <name type="scientific">Acaulospora colombiana</name>
    <dbReference type="NCBI Taxonomy" id="27376"/>
    <lineage>
        <taxon>Eukaryota</taxon>
        <taxon>Fungi</taxon>
        <taxon>Fungi incertae sedis</taxon>
        <taxon>Mucoromycota</taxon>
        <taxon>Glomeromycotina</taxon>
        <taxon>Glomeromycetes</taxon>
        <taxon>Diversisporales</taxon>
        <taxon>Acaulosporaceae</taxon>
        <taxon>Acaulospora</taxon>
    </lineage>
</organism>
<dbReference type="Proteomes" id="UP000789525">
    <property type="component" value="Unassembled WGS sequence"/>
</dbReference>
<proteinExistence type="predicted"/>
<evidence type="ECO:0000313" key="1">
    <source>
        <dbReference type="EMBL" id="CAG8702758.1"/>
    </source>
</evidence>
<feature type="non-terminal residue" evidence="1">
    <location>
        <position position="1"/>
    </location>
</feature>
<keyword evidence="2" id="KW-1185">Reference proteome</keyword>
<protein>
    <submittedName>
        <fullName evidence="1">4010_t:CDS:1</fullName>
    </submittedName>
</protein>
<dbReference type="EMBL" id="CAJVPT010032823">
    <property type="protein sequence ID" value="CAG8702758.1"/>
    <property type="molecule type" value="Genomic_DNA"/>
</dbReference>
<sequence>MVVCKSSTAKTPSVAHLLARASASPRSPLLDREASGDVFVTFTDKHRKVLNLMVRNKPSLMNGSFSLLVQNPRVLDFDNKRNYFVQKLRHRSRSDRERESYPTIAINVRRAKVFEDSFQSISRLKDKDLKYGKLNIRFSGEEGVDAGGVTREWFRILAREIFNPNYALFAPCGADRLTYQPNPASWINPDHLRYFKFVGRILGKAIYDQRLLDGHFARSVYRQLL</sequence>
<accession>A0ACA9PDG4</accession>
<evidence type="ECO:0000313" key="2">
    <source>
        <dbReference type="Proteomes" id="UP000789525"/>
    </source>
</evidence>
<name>A0ACA9PDG4_9GLOM</name>
<reference evidence="1" key="1">
    <citation type="submission" date="2021-06" db="EMBL/GenBank/DDBJ databases">
        <authorList>
            <person name="Kallberg Y."/>
            <person name="Tangrot J."/>
            <person name="Rosling A."/>
        </authorList>
    </citation>
    <scope>NUCLEOTIDE SEQUENCE</scope>
    <source>
        <strain evidence="1">CL356</strain>
    </source>
</reference>
<gene>
    <name evidence="1" type="ORF">ACOLOM_LOCUS10324</name>
</gene>
<feature type="non-terminal residue" evidence="1">
    <location>
        <position position="225"/>
    </location>
</feature>